<evidence type="ECO:0000313" key="3">
    <source>
        <dbReference type="Proteomes" id="UP000242869"/>
    </source>
</evidence>
<evidence type="ECO:0000256" key="1">
    <source>
        <dbReference type="SAM" id="MobiDB-lite"/>
    </source>
</evidence>
<dbReference type="STRING" id="83765.SAMN05660284_01529"/>
<name>A0A1I4Z5Q2_9NEIS</name>
<sequence length="318" mass="34698">MIKGLAITPPVIGRISIGRVVERNGKRLPEKDDCFTITSQVQGRDGWMLHPLHNHYAEATDNKLRAIPVRLLFNDTDLNLRAEYSVFDRQTGRPVCVGNGQTAKRSEDTGVSELECPGPQGCAFGQKAGCKLYGRLNVQIDGQEDELGSFIFRTTGYNSVRTLAARLRYFEAASGGNTKHLPLMLKLRAKSTTQSHRAPVFYVDLTLRNSDTLASAVKFARDEAQQQAEAGVETDRLEDAARLALANGVFEDSEEEAPAIVEEFFPETQEATSSPSGIQETQNHGADLPVSSPATGSPHVRQNRVTPRLGRHATGGAP</sequence>
<organism evidence="2 3">
    <name type="scientific">Formivibrio citricus</name>
    <dbReference type="NCBI Taxonomy" id="83765"/>
    <lineage>
        <taxon>Bacteria</taxon>
        <taxon>Pseudomonadati</taxon>
        <taxon>Pseudomonadota</taxon>
        <taxon>Betaproteobacteria</taxon>
        <taxon>Neisseriales</taxon>
        <taxon>Chitinibacteraceae</taxon>
        <taxon>Formivibrio</taxon>
    </lineage>
</organism>
<accession>A0A1I4Z5Q2</accession>
<feature type="region of interest" description="Disordered" evidence="1">
    <location>
        <begin position="267"/>
        <end position="318"/>
    </location>
</feature>
<proteinExistence type="predicted"/>
<feature type="compositionally biased region" description="Polar residues" evidence="1">
    <location>
        <begin position="269"/>
        <end position="284"/>
    </location>
</feature>
<protein>
    <recommendedName>
        <fullName evidence="4">Hydrolase or metal-binding protein</fullName>
    </recommendedName>
</protein>
<dbReference type="AlphaFoldDB" id="A0A1I4Z5Q2"/>
<dbReference type="Proteomes" id="UP000242869">
    <property type="component" value="Unassembled WGS sequence"/>
</dbReference>
<reference evidence="3" key="1">
    <citation type="submission" date="2016-10" db="EMBL/GenBank/DDBJ databases">
        <authorList>
            <person name="Varghese N."/>
            <person name="Submissions S."/>
        </authorList>
    </citation>
    <scope>NUCLEOTIDE SEQUENCE [LARGE SCALE GENOMIC DNA]</scope>
    <source>
        <strain evidence="3">DSM 6150</strain>
    </source>
</reference>
<gene>
    <name evidence="2" type="ORF">SAMN05660284_01529</name>
</gene>
<evidence type="ECO:0000313" key="2">
    <source>
        <dbReference type="EMBL" id="SFN45319.1"/>
    </source>
</evidence>
<evidence type="ECO:0008006" key="4">
    <source>
        <dbReference type="Google" id="ProtNLM"/>
    </source>
</evidence>
<dbReference type="OrthoDB" id="8585509at2"/>
<dbReference type="EMBL" id="FOVE01000009">
    <property type="protein sequence ID" value="SFN45319.1"/>
    <property type="molecule type" value="Genomic_DNA"/>
</dbReference>
<dbReference type="InterPro" id="IPR043991">
    <property type="entry name" value="Gp3-like"/>
</dbReference>
<dbReference type="RefSeq" id="WP_091193863.1">
    <property type="nucleotide sequence ID" value="NZ_FOVE01000009.1"/>
</dbReference>
<keyword evidence="3" id="KW-1185">Reference proteome</keyword>
<dbReference type="Pfam" id="PF18897">
    <property type="entry name" value="Gp3-like"/>
    <property type="match status" value="1"/>
</dbReference>